<dbReference type="Pfam" id="PF00535">
    <property type="entry name" value="Glycos_transf_2"/>
    <property type="match status" value="1"/>
</dbReference>
<reference evidence="3 4" key="1">
    <citation type="submission" date="2015-12" db="EMBL/GenBank/DDBJ databases">
        <title>Draft genome sequence of the thermoanaerobe Thermotalea metallivorans, an isolate from the runoff channel of the Great Artesian Basin, Australia.</title>
        <authorList>
            <person name="Patel B.K."/>
        </authorList>
    </citation>
    <scope>NUCLEOTIDE SEQUENCE [LARGE SCALE GENOMIC DNA]</scope>
    <source>
        <strain evidence="3 4">B2-1</strain>
    </source>
</reference>
<dbReference type="InterPro" id="IPR055259">
    <property type="entry name" value="YkvP/CgeB_Glyco_trans-like"/>
</dbReference>
<dbReference type="Proteomes" id="UP000070456">
    <property type="component" value="Unassembled WGS sequence"/>
</dbReference>
<evidence type="ECO:0000259" key="2">
    <source>
        <dbReference type="Pfam" id="PF13524"/>
    </source>
</evidence>
<dbReference type="Gene3D" id="3.90.550.10">
    <property type="entry name" value="Spore Coat Polysaccharide Biosynthesis Protein SpsA, Chain A"/>
    <property type="match status" value="1"/>
</dbReference>
<feature type="domain" description="Spore protein YkvP/CgeB glycosyl transferase-like" evidence="2">
    <location>
        <begin position="217"/>
        <end position="331"/>
    </location>
</feature>
<dbReference type="CDD" id="cd00761">
    <property type="entry name" value="Glyco_tranf_GTA_type"/>
    <property type="match status" value="1"/>
</dbReference>
<evidence type="ECO:0000259" key="1">
    <source>
        <dbReference type="Pfam" id="PF00535"/>
    </source>
</evidence>
<sequence length="571" mass="66896">MLPIINKKTGLPVKAASILDKFGDEWFQYECRLIPLPTSFWKEILIAEKPDLLLVQSAWQGNNGQWRYRITDLHLKEKDLALRNIVRWCKQHHIPTVFWNIEDPYHFEHFIDAAKEFDYIFTTDGNSIPRYMDIVSHHRVFLLPFGAQPKIHNPIDKDKGKLGSVGFSGTWHCIGHEARKRDMEIILKPALPYGVHIYDRMYHYHQDDNYKFPDIYQPYIRGTVPYEQIGSVYKKYHVFLNVNTIQDSPTMFSCRIFELLACGINVISGYALGIDKMFPGIVKLCKNEEDTVRNLELLLNNKELRDRIALLGLREVLNKHTYRQRLCTILDHIGIGHMGKDKPGITCITSTNRQEFMDNVFENYQRQRYENKELIVVLNNHRMNIDLWMGKARQYEQVRIYSVDEGEPLGVCLNYAISQSKYDYIAKMDDDDYYGPEYIGDLMNAFQYTDADIVGKHAYYVYFHGSKTLALKFAEYENCYVNLIAGSTITAKKHVFQKVPFVTDRRAGADTQFLLDCKKNGFKIYSTDRFNFCACRRPRVEEHTFQIDEEEYLRKCQVVGYLDDFITHVTV</sequence>
<dbReference type="Pfam" id="PF13524">
    <property type="entry name" value="Glyco_trans_1_2"/>
    <property type="match status" value="1"/>
</dbReference>
<dbReference type="InterPro" id="IPR001173">
    <property type="entry name" value="Glyco_trans_2-like"/>
</dbReference>
<name>A0A140L2B6_9FIRM</name>
<dbReference type="AlphaFoldDB" id="A0A140L2B6"/>
<dbReference type="SUPFAM" id="SSF53448">
    <property type="entry name" value="Nucleotide-diphospho-sugar transferases"/>
    <property type="match status" value="1"/>
</dbReference>
<organism evidence="3 4">
    <name type="scientific">Thermotalea metallivorans</name>
    <dbReference type="NCBI Taxonomy" id="520762"/>
    <lineage>
        <taxon>Bacteria</taxon>
        <taxon>Bacillati</taxon>
        <taxon>Bacillota</taxon>
        <taxon>Clostridia</taxon>
        <taxon>Peptostreptococcales</taxon>
        <taxon>Thermotaleaceae</taxon>
        <taxon>Thermotalea</taxon>
    </lineage>
</organism>
<evidence type="ECO:0000313" key="3">
    <source>
        <dbReference type="EMBL" id="KXG74691.1"/>
    </source>
</evidence>
<gene>
    <name evidence="3" type="primary">ykvP_2</name>
    <name evidence="3" type="ORF">AN619_21980</name>
</gene>
<proteinExistence type="predicted"/>
<dbReference type="SUPFAM" id="SSF53756">
    <property type="entry name" value="UDP-Glycosyltransferase/glycogen phosphorylase"/>
    <property type="match status" value="1"/>
</dbReference>
<dbReference type="OrthoDB" id="6713581at2"/>
<feature type="domain" description="Glycosyltransferase 2-like" evidence="1">
    <location>
        <begin position="347"/>
        <end position="461"/>
    </location>
</feature>
<dbReference type="InterPro" id="IPR029044">
    <property type="entry name" value="Nucleotide-diphossugar_trans"/>
</dbReference>
<dbReference type="STRING" id="520762.AN619_21980"/>
<accession>A0A140L2B6</accession>
<evidence type="ECO:0000313" key="4">
    <source>
        <dbReference type="Proteomes" id="UP000070456"/>
    </source>
</evidence>
<dbReference type="EMBL" id="LOEE01000047">
    <property type="protein sequence ID" value="KXG74691.1"/>
    <property type="molecule type" value="Genomic_DNA"/>
</dbReference>
<dbReference type="RefSeq" id="WP_068556921.1">
    <property type="nucleotide sequence ID" value="NZ_LOEE01000047.1"/>
</dbReference>
<protein>
    <submittedName>
        <fullName evidence="3">Spore protein YkvP</fullName>
    </submittedName>
</protein>
<comment type="caution">
    <text evidence="3">The sequence shown here is derived from an EMBL/GenBank/DDBJ whole genome shotgun (WGS) entry which is preliminary data.</text>
</comment>
<keyword evidence="4" id="KW-1185">Reference proteome</keyword>